<dbReference type="GO" id="GO:0005524">
    <property type="term" value="F:ATP binding"/>
    <property type="evidence" value="ECO:0007669"/>
    <property type="project" value="UniProtKB-KW"/>
</dbReference>
<dbReference type="PROSITE" id="PS50146">
    <property type="entry name" value="DAGK"/>
    <property type="match status" value="1"/>
</dbReference>
<evidence type="ECO:0000256" key="5">
    <source>
        <dbReference type="ARBA" id="ARBA00022741"/>
    </source>
</evidence>
<evidence type="ECO:0000313" key="14">
    <source>
        <dbReference type="Proteomes" id="UP000682739"/>
    </source>
</evidence>
<accession>A0A975HHF9</accession>
<dbReference type="Pfam" id="PF19279">
    <property type="entry name" value="YegS_C"/>
    <property type="match status" value="1"/>
</dbReference>
<evidence type="ECO:0000313" key="13">
    <source>
        <dbReference type="EMBL" id="QTH63075.1"/>
    </source>
</evidence>
<dbReference type="Pfam" id="PF00781">
    <property type="entry name" value="DAGK_cat"/>
    <property type="match status" value="1"/>
</dbReference>
<keyword evidence="7" id="KW-0067">ATP-binding</keyword>
<evidence type="ECO:0000256" key="8">
    <source>
        <dbReference type="ARBA" id="ARBA00022842"/>
    </source>
</evidence>
<reference evidence="13" key="1">
    <citation type="submission" date="2021-03" db="EMBL/GenBank/DDBJ databases">
        <title>Description of Psychrosphaera ytuae sp. nov. isolated from deep sea sediment of South China Sea.</title>
        <authorList>
            <person name="Zhang J."/>
            <person name="Xu X.-D."/>
        </authorList>
    </citation>
    <scope>NUCLEOTIDE SEQUENCE</scope>
    <source>
        <strain evidence="13">MTZ26</strain>
    </source>
</reference>
<keyword evidence="3" id="KW-0808">Transferase</keyword>
<dbReference type="Proteomes" id="UP000682739">
    <property type="component" value="Chromosome"/>
</dbReference>
<dbReference type="Gene3D" id="3.40.50.10330">
    <property type="entry name" value="Probable inorganic polyphosphate/atp-NAD kinase, domain 1"/>
    <property type="match status" value="1"/>
</dbReference>
<dbReference type="Gene3D" id="2.60.200.40">
    <property type="match status" value="1"/>
</dbReference>
<keyword evidence="9" id="KW-0443">Lipid metabolism</keyword>
<comment type="cofactor">
    <cofactor evidence="1">
        <name>Mg(2+)</name>
        <dbReference type="ChEBI" id="CHEBI:18420"/>
    </cofactor>
</comment>
<dbReference type="PANTHER" id="PTHR12358">
    <property type="entry name" value="SPHINGOSINE KINASE"/>
    <property type="match status" value="1"/>
</dbReference>
<feature type="domain" description="DAGKc" evidence="12">
    <location>
        <begin position="8"/>
        <end position="145"/>
    </location>
</feature>
<dbReference type="NCBIfam" id="TIGR00147">
    <property type="entry name" value="YegS/Rv2252/BmrU family lipid kinase"/>
    <property type="match status" value="1"/>
</dbReference>
<evidence type="ECO:0000256" key="6">
    <source>
        <dbReference type="ARBA" id="ARBA00022777"/>
    </source>
</evidence>
<keyword evidence="11" id="KW-1208">Phospholipid metabolism</keyword>
<dbReference type="SUPFAM" id="SSF111331">
    <property type="entry name" value="NAD kinase/diacylglycerol kinase-like"/>
    <property type="match status" value="1"/>
</dbReference>
<sequence>MSAVSSSKSQRRFLVVFNPTPQRLRKVRLKKLLDAIKATGDEWFLYATEQGLAANGAVLKTRLEGVTDLIVVGGDGTFNIAINSLPFDIKSKTLPFRVGLLPSGTGNDFARAWYGKDMNIDEIIDVLLDNHCQTLHLGECEMVQSTRLFHNVMGAGFDAMISKELEHKKTPFRSLSYLWSAIKYIPFYEEPECTYKSSHTKREFRNLLTAFCNSKYFGGGLPIAPMADASSARLDVISAGQMPLINKFKLIGKLVAGSHMSSPDIFTETLNKEAFAQIETEGLELEADGEFIGYSPCKVDVSDYHLALKAPR</sequence>
<dbReference type="AlphaFoldDB" id="A0A975HHF9"/>
<dbReference type="InterPro" id="IPR050187">
    <property type="entry name" value="Lipid_Phosphate_FormReg"/>
</dbReference>
<proteinExistence type="predicted"/>
<dbReference type="EMBL" id="CP072110">
    <property type="protein sequence ID" value="QTH63075.1"/>
    <property type="molecule type" value="Genomic_DNA"/>
</dbReference>
<dbReference type="GO" id="GO:0046872">
    <property type="term" value="F:metal ion binding"/>
    <property type="evidence" value="ECO:0007669"/>
    <property type="project" value="UniProtKB-KW"/>
</dbReference>
<keyword evidence="4" id="KW-0479">Metal-binding</keyword>
<dbReference type="GO" id="GO:0005886">
    <property type="term" value="C:plasma membrane"/>
    <property type="evidence" value="ECO:0007669"/>
    <property type="project" value="TreeGrafter"/>
</dbReference>
<keyword evidence="6 13" id="KW-0418">Kinase</keyword>
<dbReference type="InterPro" id="IPR016064">
    <property type="entry name" value="NAD/diacylglycerol_kinase_sf"/>
</dbReference>
<evidence type="ECO:0000256" key="1">
    <source>
        <dbReference type="ARBA" id="ARBA00001946"/>
    </source>
</evidence>
<dbReference type="KEGG" id="psym:J1N51_10005"/>
<dbReference type="PANTHER" id="PTHR12358:SF106">
    <property type="entry name" value="LIPID KINASE YEGS"/>
    <property type="match status" value="1"/>
</dbReference>
<evidence type="ECO:0000256" key="4">
    <source>
        <dbReference type="ARBA" id="ARBA00022723"/>
    </source>
</evidence>
<keyword evidence="10" id="KW-0594">Phospholipid biosynthesis</keyword>
<evidence type="ECO:0000256" key="3">
    <source>
        <dbReference type="ARBA" id="ARBA00022679"/>
    </source>
</evidence>
<gene>
    <name evidence="13" type="ORF">J1N51_10005</name>
</gene>
<keyword evidence="14" id="KW-1185">Reference proteome</keyword>
<dbReference type="InterPro" id="IPR017438">
    <property type="entry name" value="ATP-NAD_kinase_N"/>
</dbReference>
<name>A0A975HHF9_9GAMM</name>
<evidence type="ECO:0000256" key="9">
    <source>
        <dbReference type="ARBA" id="ARBA00023098"/>
    </source>
</evidence>
<organism evidence="13 14">
    <name type="scientific">Psychrosphaera ytuae</name>
    <dbReference type="NCBI Taxonomy" id="2820710"/>
    <lineage>
        <taxon>Bacteria</taxon>
        <taxon>Pseudomonadati</taxon>
        <taxon>Pseudomonadota</taxon>
        <taxon>Gammaproteobacteria</taxon>
        <taxon>Alteromonadales</taxon>
        <taxon>Pseudoalteromonadaceae</taxon>
        <taxon>Psychrosphaera</taxon>
    </lineage>
</organism>
<keyword evidence="8" id="KW-0460">Magnesium</keyword>
<protein>
    <submittedName>
        <fullName evidence="13">YegS/Rv2252/BmrU family lipid kinase</fullName>
    </submittedName>
</protein>
<evidence type="ECO:0000256" key="7">
    <source>
        <dbReference type="ARBA" id="ARBA00022840"/>
    </source>
</evidence>
<evidence type="ECO:0000256" key="2">
    <source>
        <dbReference type="ARBA" id="ARBA00022516"/>
    </source>
</evidence>
<dbReference type="InterPro" id="IPR045540">
    <property type="entry name" value="YegS/DAGK_C"/>
</dbReference>
<dbReference type="RefSeq" id="WP_208830932.1">
    <property type="nucleotide sequence ID" value="NZ_CP072110.1"/>
</dbReference>
<evidence type="ECO:0000256" key="11">
    <source>
        <dbReference type="ARBA" id="ARBA00023264"/>
    </source>
</evidence>
<keyword evidence="5" id="KW-0547">Nucleotide-binding</keyword>
<dbReference type="GO" id="GO:0016301">
    <property type="term" value="F:kinase activity"/>
    <property type="evidence" value="ECO:0007669"/>
    <property type="project" value="UniProtKB-KW"/>
</dbReference>
<dbReference type="InterPro" id="IPR001206">
    <property type="entry name" value="Diacylglycerol_kinase_cat_dom"/>
</dbReference>
<evidence type="ECO:0000259" key="12">
    <source>
        <dbReference type="PROSITE" id="PS50146"/>
    </source>
</evidence>
<keyword evidence="2" id="KW-0444">Lipid biosynthesis</keyword>
<dbReference type="GO" id="GO:0008654">
    <property type="term" value="P:phospholipid biosynthetic process"/>
    <property type="evidence" value="ECO:0007669"/>
    <property type="project" value="UniProtKB-KW"/>
</dbReference>
<evidence type="ECO:0000256" key="10">
    <source>
        <dbReference type="ARBA" id="ARBA00023209"/>
    </source>
</evidence>
<dbReference type="InterPro" id="IPR005218">
    <property type="entry name" value="Diacylglycerol/lipid_kinase"/>
</dbReference>